<dbReference type="PANTHER" id="PTHR24296">
    <property type="entry name" value="CYTOCHROME P450"/>
    <property type="match status" value="1"/>
</dbReference>
<dbReference type="Gene3D" id="1.10.630.10">
    <property type="entry name" value="Cytochrome P450"/>
    <property type="match status" value="1"/>
</dbReference>
<dbReference type="Proteomes" id="UP000023152">
    <property type="component" value="Unassembled WGS sequence"/>
</dbReference>
<evidence type="ECO:0000256" key="1">
    <source>
        <dbReference type="ARBA" id="ARBA00010617"/>
    </source>
</evidence>
<dbReference type="GO" id="GO:0004497">
    <property type="term" value="F:monooxygenase activity"/>
    <property type="evidence" value="ECO:0007669"/>
    <property type="project" value="InterPro"/>
</dbReference>
<keyword evidence="2 5" id="KW-0479">Metal-binding</keyword>
<dbReference type="GO" id="GO:0005506">
    <property type="term" value="F:iron ion binding"/>
    <property type="evidence" value="ECO:0007669"/>
    <property type="project" value="InterPro"/>
</dbReference>
<evidence type="ECO:0000256" key="4">
    <source>
        <dbReference type="ARBA" id="ARBA00023004"/>
    </source>
</evidence>
<dbReference type="GO" id="GO:0016705">
    <property type="term" value="F:oxidoreductase activity, acting on paired donors, with incorporation or reduction of molecular oxygen"/>
    <property type="evidence" value="ECO:0007669"/>
    <property type="project" value="InterPro"/>
</dbReference>
<reference evidence="6 7" key="1">
    <citation type="journal article" date="2013" name="Curr. Biol.">
        <title>The Genome of the Foraminiferan Reticulomyxa filosa.</title>
        <authorList>
            <person name="Glockner G."/>
            <person name="Hulsmann N."/>
            <person name="Schleicher M."/>
            <person name="Noegel A.A."/>
            <person name="Eichinger L."/>
            <person name="Gallinger C."/>
            <person name="Pawlowski J."/>
            <person name="Sierra R."/>
            <person name="Euteneuer U."/>
            <person name="Pillet L."/>
            <person name="Moustafa A."/>
            <person name="Platzer M."/>
            <person name="Groth M."/>
            <person name="Szafranski K."/>
            <person name="Schliwa M."/>
        </authorList>
    </citation>
    <scope>NUCLEOTIDE SEQUENCE [LARGE SCALE GENOMIC DNA]</scope>
</reference>
<evidence type="ECO:0000256" key="2">
    <source>
        <dbReference type="ARBA" id="ARBA00022723"/>
    </source>
</evidence>
<feature type="non-terminal residue" evidence="6">
    <location>
        <position position="1"/>
    </location>
</feature>
<dbReference type="AlphaFoldDB" id="X6MG25"/>
<dbReference type="GO" id="GO:0020037">
    <property type="term" value="F:heme binding"/>
    <property type="evidence" value="ECO:0007669"/>
    <property type="project" value="InterPro"/>
</dbReference>
<evidence type="ECO:0008006" key="8">
    <source>
        <dbReference type="Google" id="ProtNLM"/>
    </source>
</evidence>
<protein>
    <recommendedName>
        <fullName evidence="8">Cytochrome P450</fullName>
    </recommendedName>
</protein>
<sequence>LTGRNELAERYDLLSLYAKEIPNITMKELRDNAINFIIAGRDTTAILLTWTCYELSLNPKVQDQVLQEVLTVSSSEDEHALTYEKVQQLKLLEAVLLETLRLHPSVPSMIRFAVEDITCPQGEVIRKGDGVIIFNYGLSRMPNLWENPTQFNPYRFYNQEKGYEPSYYPYFNVSPRLCLGKHVALMEAKIAIAKILTKYKFTLKQGQQFDPVFSATLQLKNGMEMFFEPRKIST</sequence>
<name>X6MG25_RETFI</name>
<evidence type="ECO:0000313" key="6">
    <source>
        <dbReference type="EMBL" id="ETO12636.1"/>
    </source>
</evidence>
<dbReference type="Pfam" id="PF00067">
    <property type="entry name" value="p450"/>
    <property type="match status" value="1"/>
</dbReference>
<keyword evidence="3" id="KW-0560">Oxidoreductase</keyword>
<dbReference type="OrthoDB" id="1470350at2759"/>
<evidence type="ECO:0000256" key="5">
    <source>
        <dbReference type="PIRSR" id="PIRSR602401-1"/>
    </source>
</evidence>
<proteinExistence type="inferred from homology"/>
<dbReference type="PRINTS" id="PR00385">
    <property type="entry name" value="P450"/>
</dbReference>
<dbReference type="OMA" id="TKILFCM"/>
<dbReference type="SUPFAM" id="SSF48264">
    <property type="entry name" value="Cytochrome P450"/>
    <property type="match status" value="1"/>
</dbReference>
<comment type="caution">
    <text evidence="6">The sequence shown here is derived from an EMBL/GenBank/DDBJ whole genome shotgun (WGS) entry which is preliminary data.</text>
</comment>
<keyword evidence="5" id="KW-0349">Heme</keyword>
<dbReference type="InterPro" id="IPR002401">
    <property type="entry name" value="Cyt_P450_E_grp-I"/>
</dbReference>
<dbReference type="PRINTS" id="PR00463">
    <property type="entry name" value="EP450I"/>
</dbReference>
<keyword evidence="7" id="KW-1185">Reference proteome</keyword>
<dbReference type="InterPro" id="IPR001128">
    <property type="entry name" value="Cyt_P450"/>
</dbReference>
<evidence type="ECO:0000256" key="3">
    <source>
        <dbReference type="ARBA" id="ARBA00023002"/>
    </source>
</evidence>
<gene>
    <name evidence="6" type="ORF">RFI_24741</name>
</gene>
<evidence type="ECO:0000313" key="7">
    <source>
        <dbReference type="Proteomes" id="UP000023152"/>
    </source>
</evidence>
<keyword evidence="4 5" id="KW-0408">Iron</keyword>
<organism evidence="6 7">
    <name type="scientific">Reticulomyxa filosa</name>
    <dbReference type="NCBI Taxonomy" id="46433"/>
    <lineage>
        <taxon>Eukaryota</taxon>
        <taxon>Sar</taxon>
        <taxon>Rhizaria</taxon>
        <taxon>Retaria</taxon>
        <taxon>Foraminifera</taxon>
        <taxon>Monothalamids</taxon>
        <taxon>Reticulomyxidae</taxon>
        <taxon>Reticulomyxa</taxon>
    </lineage>
</organism>
<comment type="similarity">
    <text evidence="1">Belongs to the cytochrome P450 family.</text>
</comment>
<accession>X6MG25</accession>
<comment type="cofactor">
    <cofactor evidence="5">
        <name>heme</name>
        <dbReference type="ChEBI" id="CHEBI:30413"/>
    </cofactor>
</comment>
<feature type="binding site" description="axial binding residue" evidence="5">
    <location>
        <position position="178"/>
    </location>
    <ligand>
        <name>heme</name>
        <dbReference type="ChEBI" id="CHEBI:30413"/>
    </ligand>
    <ligandPart>
        <name>Fe</name>
        <dbReference type="ChEBI" id="CHEBI:18248"/>
    </ligandPart>
</feature>
<dbReference type="EMBL" id="ASPP01021241">
    <property type="protein sequence ID" value="ETO12636.1"/>
    <property type="molecule type" value="Genomic_DNA"/>
</dbReference>
<dbReference type="InterPro" id="IPR036396">
    <property type="entry name" value="Cyt_P450_sf"/>
</dbReference>